<protein>
    <submittedName>
        <fullName evidence="2">Uncharacterized protein</fullName>
    </submittedName>
</protein>
<name>A0A0B2QU55_GLYSO</name>
<dbReference type="AlphaFoldDB" id="A0A0B2QU55"/>
<sequence>MGKWDHRPSRRFFRRRRSPVRPPTFYDINAPLPVPLANLTYIVNILNVLFFNLVDGIPLWEKKYCTIVGLVPWQKIVDSKMFVYCHSNVFDWNDSAAEEALQNAKNHYWAKINSLPCDISLPDPDTYNDQIDWNPYIDPDMIKEIDKAFFTLPDEEQETAMKNKRTKTSVNDENPLECSDTPLSRALENNEVQRWNQGNSGDVDNTDNPWECSVTHGNGRLTDNAWEGGPVKSWGWNEGRDHNQCKDWNSENLQDKGWGKARDSSWCQQQSNNLANFGNSSWQCKSSQQNVTPLKTGWRNSGANGSGWKQQEKADVSRRNYGGWTAQNKGNQWREGSHWHTLGSNGSQFQRDGCQTGHYWGKEKSKKRDFVP</sequence>
<proteinExistence type="predicted"/>
<reference evidence="2" key="1">
    <citation type="submission" date="2014-07" db="EMBL/GenBank/DDBJ databases">
        <title>Identification of a novel salt tolerance gene in wild soybean by whole-genome sequencing.</title>
        <authorList>
            <person name="Lam H.-M."/>
            <person name="Qi X."/>
            <person name="Li M.-W."/>
            <person name="Liu X."/>
            <person name="Xie M."/>
            <person name="Ni M."/>
            <person name="Xu X."/>
        </authorList>
    </citation>
    <scope>NUCLEOTIDE SEQUENCE [LARGE SCALE GENOMIC DNA]</scope>
    <source>
        <tissue evidence="2">Root</tissue>
    </source>
</reference>
<evidence type="ECO:0000256" key="1">
    <source>
        <dbReference type="SAM" id="MobiDB-lite"/>
    </source>
</evidence>
<dbReference type="Proteomes" id="UP000053555">
    <property type="component" value="Unassembled WGS sequence"/>
</dbReference>
<dbReference type="EMBL" id="KN654499">
    <property type="protein sequence ID" value="KHN25166.1"/>
    <property type="molecule type" value="Genomic_DNA"/>
</dbReference>
<accession>A0A0B2QU55</accession>
<evidence type="ECO:0000313" key="2">
    <source>
        <dbReference type="EMBL" id="KHN25166.1"/>
    </source>
</evidence>
<dbReference type="PANTHER" id="PTHR34567">
    <property type="entry name" value="FK506-BINDING-LIKE PROTEIN"/>
    <property type="match status" value="1"/>
</dbReference>
<organism evidence="2">
    <name type="scientific">Glycine soja</name>
    <name type="common">Wild soybean</name>
    <dbReference type="NCBI Taxonomy" id="3848"/>
    <lineage>
        <taxon>Eukaryota</taxon>
        <taxon>Viridiplantae</taxon>
        <taxon>Streptophyta</taxon>
        <taxon>Embryophyta</taxon>
        <taxon>Tracheophyta</taxon>
        <taxon>Spermatophyta</taxon>
        <taxon>Magnoliopsida</taxon>
        <taxon>eudicotyledons</taxon>
        <taxon>Gunneridae</taxon>
        <taxon>Pentapetalae</taxon>
        <taxon>rosids</taxon>
        <taxon>fabids</taxon>
        <taxon>Fabales</taxon>
        <taxon>Fabaceae</taxon>
        <taxon>Papilionoideae</taxon>
        <taxon>50 kb inversion clade</taxon>
        <taxon>NPAAA clade</taxon>
        <taxon>indigoferoid/millettioid clade</taxon>
        <taxon>Phaseoleae</taxon>
        <taxon>Glycine</taxon>
        <taxon>Glycine subgen. Soja</taxon>
    </lineage>
</organism>
<gene>
    <name evidence="2" type="ORF">glysoja_048320</name>
</gene>
<feature type="region of interest" description="Disordered" evidence="1">
    <location>
        <begin position="160"/>
        <end position="181"/>
    </location>
</feature>
<dbReference type="PANTHER" id="PTHR34567:SF9">
    <property type="entry name" value="CONTAINING PROTEIN, PUTATIVE-RELATED"/>
    <property type="match status" value="1"/>
</dbReference>